<dbReference type="PANTHER" id="PTHR44051:SF9">
    <property type="entry name" value="GLUTATHIONE S-TRANSFERASE 1"/>
    <property type="match status" value="1"/>
</dbReference>
<dbReference type="RefSeq" id="WP_004882021.1">
    <property type="nucleotide sequence ID" value="NZ_BCLZ01000025.1"/>
</dbReference>
<dbReference type="SFLD" id="SFLDS00019">
    <property type="entry name" value="Glutathione_Transferase_(cytos"/>
    <property type="match status" value="1"/>
</dbReference>
<dbReference type="PATRIC" id="fig|52133.18.peg.1606"/>
<protein>
    <submittedName>
        <fullName evidence="3">Glutathionine S-transferase</fullName>
    </submittedName>
</protein>
<evidence type="ECO:0000313" key="4">
    <source>
        <dbReference type="Proteomes" id="UP000075680"/>
    </source>
</evidence>
<reference evidence="3 4" key="1">
    <citation type="journal article" date="2016" name="Sci. Rep.">
        <title>Genomic and phenotypic characterization of the species Acinetobacter venetianus.</title>
        <authorList>
            <person name="Fondi M."/>
            <person name="Maida I."/>
            <person name="Perrin E."/>
            <person name="Orlandini V."/>
            <person name="La Torre L."/>
            <person name="Bosi E."/>
            <person name="Negroni A."/>
            <person name="Zanaroli G."/>
            <person name="Fava F."/>
            <person name="Decorosi F."/>
            <person name="Giovannetti L."/>
            <person name="Viti C."/>
            <person name="Vaneechoutte M."/>
            <person name="Dijkshoorn L."/>
            <person name="Fani R."/>
        </authorList>
    </citation>
    <scope>NUCLEOTIDE SEQUENCE [LARGE SCALE GENOMIC DNA]</scope>
    <source>
        <strain evidence="3 4">LUH5627</strain>
    </source>
</reference>
<dbReference type="CDD" id="cd03046">
    <property type="entry name" value="GST_N_GTT1_like"/>
    <property type="match status" value="1"/>
</dbReference>
<dbReference type="EMBL" id="JRUE01000147">
    <property type="protein sequence ID" value="KXZ69391.1"/>
    <property type="molecule type" value="Genomic_DNA"/>
</dbReference>
<proteinExistence type="predicted"/>
<dbReference type="PANTHER" id="PTHR44051">
    <property type="entry name" value="GLUTATHIONE S-TRANSFERASE-RELATED"/>
    <property type="match status" value="1"/>
</dbReference>
<feature type="domain" description="GST C-terminal" evidence="2">
    <location>
        <begin position="87"/>
        <end position="217"/>
    </location>
</feature>
<evidence type="ECO:0000313" key="3">
    <source>
        <dbReference type="EMBL" id="KXZ69391.1"/>
    </source>
</evidence>
<evidence type="ECO:0000259" key="1">
    <source>
        <dbReference type="PROSITE" id="PS50404"/>
    </source>
</evidence>
<dbReference type="InterPro" id="IPR036249">
    <property type="entry name" value="Thioredoxin-like_sf"/>
</dbReference>
<dbReference type="SUPFAM" id="SSF47616">
    <property type="entry name" value="GST C-terminal domain-like"/>
    <property type="match status" value="1"/>
</dbReference>
<dbReference type="SFLD" id="SFLDG01150">
    <property type="entry name" value="Main.1:_Beta-like"/>
    <property type="match status" value="1"/>
</dbReference>
<evidence type="ECO:0000259" key="2">
    <source>
        <dbReference type="PROSITE" id="PS50405"/>
    </source>
</evidence>
<dbReference type="CDD" id="cd03189">
    <property type="entry name" value="GST_C_GTT1_like"/>
    <property type="match status" value="1"/>
</dbReference>
<dbReference type="GO" id="GO:0016740">
    <property type="term" value="F:transferase activity"/>
    <property type="evidence" value="ECO:0007669"/>
    <property type="project" value="UniProtKB-KW"/>
</dbReference>
<dbReference type="AlphaFoldDB" id="A0A150HRQ5"/>
<dbReference type="SUPFAM" id="SSF52833">
    <property type="entry name" value="Thioredoxin-like"/>
    <property type="match status" value="1"/>
</dbReference>
<gene>
    <name evidence="3" type="ORF">AVENLUH5627_01545</name>
</gene>
<dbReference type="Gene3D" id="1.20.1050.10">
    <property type="match status" value="1"/>
</dbReference>
<dbReference type="PROSITE" id="PS50404">
    <property type="entry name" value="GST_NTER"/>
    <property type="match status" value="1"/>
</dbReference>
<sequence>MITLHYLQCSRSFRILWALEELGIDDYQVELYQRTSSYAAPEDLKQIHPLGKAPILVDDGDVIVESAVILDYLQQRYDQQQQFRPQDVKDQRQYYYWMHYAEGSLMPLLVMTLVMNNVSKHVPWIVRPVAEKITDGVKAGFVRPRVKEHILYLEQYLSKHDYFAGEFSFADIQMAFPLIALQKRLHGKYPNIQAFVQRIQQRSAFQKAEQKSLDSECS</sequence>
<feature type="domain" description="GST N-terminal" evidence="1">
    <location>
        <begin position="1"/>
        <end position="81"/>
    </location>
</feature>
<dbReference type="GeneID" id="58195994"/>
<dbReference type="SFLD" id="SFLDG00358">
    <property type="entry name" value="Main_(cytGST)"/>
    <property type="match status" value="1"/>
</dbReference>
<dbReference type="Gene3D" id="3.40.30.10">
    <property type="entry name" value="Glutaredoxin"/>
    <property type="match status" value="1"/>
</dbReference>
<comment type="caution">
    <text evidence="3">The sequence shown here is derived from an EMBL/GenBank/DDBJ whole genome shotgun (WGS) entry which is preliminary data.</text>
</comment>
<dbReference type="PROSITE" id="PS50405">
    <property type="entry name" value="GST_CTER"/>
    <property type="match status" value="1"/>
</dbReference>
<dbReference type="Pfam" id="PF00043">
    <property type="entry name" value="GST_C"/>
    <property type="match status" value="1"/>
</dbReference>
<organism evidence="3 4">
    <name type="scientific">Acinetobacter venetianus</name>
    <dbReference type="NCBI Taxonomy" id="52133"/>
    <lineage>
        <taxon>Bacteria</taxon>
        <taxon>Pseudomonadati</taxon>
        <taxon>Pseudomonadota</taxon>
        <taxon>Gammaproteobacteria</taxon>
        <taxon>Moraxellales</taxon>
        <taxon>Moraxellaceae</taxon>
        <taxon>Acinetobacter</taxon>
    </lineage>
</organism>
<dbReference type="InterPro" id="IPR040079">
    <property type="entry name" value="Glutathione_S-Trfase"/>
</dbReference>
<keyword evidence="3" id="KW-0808">Transferase</keyword>
<name>A0A150HRQ5_9GAMM</name>
<dbReference type="InterPro" id="IPR004046">
    <property type="entry name" value="GST_C"/>
</dbReference>
<dbReference type="Proteomes" id="UP000075680">
    <property type="component" value="Unassembled WGS sequence"/>
</dbReference>
<accession>A0A150HRQ5</accession>
<dbReference type="Pfam" id="PF13409">
    <property type="entry name" value="GST_N_2"/>
    <property type="match status" value="1"/>
</dbReference>
<dbReference type="InterPro" id="IPR036282">
    <property type="entry name" value="Glutathione-S-Trfase_C_sf"/>
</dbReference>
<dbReference type="InterPro" id="IPR010987">
    <property type="entry name" value="Glutathione-S-Trfase_C-like"/>
</dbReference>
<dbReference type="InterPro" id="IPR004045">
    <property type="entry name" value="Glutathione_S-Trfase_N"/>
</dbReference>